<feature type="transmembrane region" description="Helical" evidence="13">
    <location>
        <begin position="9"/>
        <end position="27"/>
    </location>
</feature>
<dbReference type="Gene3D" id="2.80.10.50">
    <property type="match status" value="1"/>
</dbReference>
<dbReference type="Gene3D" id="3.90.550.10">
    <property type="entry name" value="Spore Coat Polysaccharide Biosynthesis Protein SpsA, Chain A"/>
    <property type="match status" value="1"/>
</dbReference>
<evidence type="ECO:0000256" key="1">
    <source>
        <dbReference type="ARBA" id="ARBA00001936"/>
    </source>
</evidence>
<dbReference type="Pfam" id="PF00652">
    <property type="entry name" value="Ricin_B_lectin"/>
    <property type="match status" value="1"/>
</dbReference>
<dbReference type="GO" id="GO:0004653">
    <property type="term" value="F:polypeptide N-acetylgalactosaminyltransferase activity"/>
    <property type="evidence" value="ECO:0007669"/>
    <property type="project" value="TreeGrafter"/>
</dbReference>
<dbReference type="SUPFAM" id="SSF50370">
    <property type="entry name" value="Ricin B-like lectins"/>
    <property type="match status" value="1"/>
</dbReference>
<comment type="similarity">
    <text evidence="3 13">Belongs to the glycosyltransferase 2 family. GalNAc-T subfamily.</text>
</comment>
<dbReference type="Pfam" id="PF00535">
    <property type="entry name" value="Glycos_transf_2"/>
    <property type="match status" value="1"/>
</dbReference>
<keyword evidence="10 13" id="KW-1015">Disulfide bond</keyword>
<dbReference type="UniPathway" id="UPA00378"/>
<dbReference type="CDD" id="cd02510">
    <property type="entry name" value="pp-GalNAc-T"/>
    <property type="match status" value="1"/>
</dbReference>
<protein>
    <recommendedName>
        <fullName evidence="13">Polypeptide N-acetylgalactosaminyltransferase</fullName>
        <ecNumber evidence="13">2.4.1.-</ecNumber>
    </recommendedName>
    <alternativeName>
        <fullName evidence="13">Protein-UDP acetylgalactosaminyltransferase</fullName>
    </alternativeName>
</protein>
<keyword evidence="8 13" id="KW-0333">Golgi apparatus</keyword>
<dbReference type="STRING" id="282301.A0A1I8GPQ9"/>
<evidence type="ECO:0000313" key="15">
    <source>
        <dbReference type="WBParaSite" id="maker-uti_cns_0002589-snap-gene-0.6-mRNA-1"/>
    </source>
</evidence>
<keyword evidence="13" id="KW-0808">Transferase</keyword>
<dbReference type="GO" id="GO:0030246">
    <property type="term" value="F:carbohydrate binding"/>
    <property type="evidence" value="ECO:0007669"/>
    <property type="project" value="UniProtKB-KW"/>
</dbReference>
<evidence type="ECO:0000256" key="11">
    <source>
        <dbReference type="ARBA" id="ARBA00023180"/>
    </source>
</evidence>
<evidence type="ECO:0000256" key="2">
    <source>
        <dbReference type="ARBA" id="ARBA00004323"/>
    </source>
</evidence>
<dbReference type="InterPro" id="IPR029044">
    <property type="entry name" value="Nucleotide-diphossugar_trans"/>
</dbReference>
<dbReference type="PANTHER" id="PTHR11675">
    <property type="entry name" value="N-ACETYLGALACTOSAMINYLTRANSFERASE"/>
    <property type="match status" value="1"/>
</dbReference>
<evidence type="ECO:0000256" key="9">
    <source>
        <dbReference type="ARBA" id="ARBA00023136"/>
    </source>
</evidence>
<dbReference type="AlphaFoldDB" id="A0A1I8GPQ9"/>
<comment type="pathway">
    <text evidence="13">Protein modification; protein glycosylation.</text>
</comment>
<evidence type="ECO:0000256" key="12">
    <source>
        <dbReference type="ARBA" id="ARBA00023211"/>
    </source>
</evidence>
<dbReference type="GO" id="GO:0006493">
    <property type="term" value="P:protein O-linked glycosylation"/>
    <property type="evidence" value="ECO:0007669"/>
    <property type="project" value="TreeGrafter"/>
</dbReference>
<evidence type="ECO:0000256" key="3">
    <source>
        <dbReference type="ARBA" id="ARBA00005680"/>
    </source>
</evidence>
<dbReference type="InterPro" id="IPR000772">
    <property type="entry name" value="Ricin_B_lectin"/>
</dbReference>
<dbReference type="SUPFAM" id="SSF53448">
    <property type="entry name" value="Nucleotide-diphospho-sugar transferases"/>
    <property type="match status" value="1"/>
</dbReference>
<keyword evidence="12 13" id="KW-0464">Manganese</keyword>
<name>A0A1I8GPQ9_9PLAT</name>
<evidence type="ECO:0000256" key="5">
    <source>
        <dbReference type="ARBA" id="ARBA00022734"/>
    </source>
</evidence>
<keyword evidence="14" id="KW-1185">Reference proteome</keyword>
<keyword evidence="4 13" id="KW-0812">Transmembrane</keyword>
<organism evidence="14 15">
    <name type="scientific">Macrostomum lignano</name>
    <dbReference type="NCBI Taxonomy" id="282301"/>
    <lineage>
        <taxon>Eukaryota</taxon>
        <taxon>Metazoa</taxon>
        <taxon>Spiralia</taxon>
        <taxon>Lophotrochozoa</taxon>
        <taxon>Platyhelminthes</taxon>
        <taxon>Rhabditophora</taxon>
        <taxon>Macrostomorpha</taxon>
        <taxon>Macrostomida</taxon>
        <taxon>Macrostomidae</taxon>
        <taxon>Macrostomum</taxon>
    </lineage>
</organism>
<proteinExistence type="inferred from homology"/>
<keyword evidence="11" id="KW-0325">Glycoprotein</keyword>
<keyword evidence="6" id="KW-0735">Signal-anchor</keyword>
<sequence>MFRRSCRRWMLGFFLVWIFASAMYFYYLNSADSSNSFADNSDNGGGGGFGPASIRRAKAESIDKKDRAKNIDIVITGQQAADSQASSASQEQQVMWTNFDWKAYVAGGAWHAGEDKYAKNKFNQQVSDSVSAIRDVPDTRESQCRSIQYDSTDLPDTSVVITFHNEARSTLVRTVLSVFRMSPYHLVREIILVDDFSTDEDTGKLLTQIAKVRLIRNNRREGLMRSRIRGANAATGHVLTFLDSHCECNKDWLQPLLSRIKSDRKAVVSPIIDVIGMDNFDYIGASANLKGGFAWNLVFKWDNLNSRELAARTRDPTAPIRTPMIAGGLFSIERQLFNELGQYDTKMDVWGAENLEFSLRVWQCHCVLEILPCSRVGHVFRRQHPYSFPGGSGVVFTRNTRRAAEVWLDEYKQFYFQASGGARYIQPGDVSERLELRRRLNCRSFKWYLENVYPDLKPPSAPLTKRGELRQGEKCLDRLTASVGSAPAMYPCHGSGGNQEWLFSDSGQITSSDLCLQAMSATPDARVLFSRCEINNAMQQFQFNPPNTLIRLKASPALCLDTKPIDGASLQNPRLHSCIAEGKFQQWSIKWAPNM</sequence>
<dbReference type="GO" id="GO:0000139">
    <property type="term" value="C:Golgi membrane"/>
    <property type="evidence" value="ECO:0007669"/>
    <property type="project" value="UniProtKB-SubCell"/>
</dbReference>
<evidence type="ECO:0000256" key="10">
    <source>
        <dbReference type="ARBA" id="ARBA00023157"/>
    </source>
</evidence>
<dbReference type="InterPro" id="IPR035992">
    <property type="entry name" value="Ricin_B-like_lectins"/>
</dbReference>
<dbReference type="OrthoDB" id="429263at2759"/>
<dbReference type="InterPro" id="IPR001173">
    <property type="entry name" value="Glyco_trans_2-like"/>
</dbReference>
<dbReference type="PROSITE" id="PS50231">
    <property type="entry name" value="RICIN_B_LECTIN"/>
    <property type="match status" value="1"/>
</dbReference>
<keyword evidence="9 13" id="KW-0472">Membrane</keyword>
<dbReference type="WBParaSite" id="maker-uti_cns_0002589-snap-gene-0.6-mRNA-1">
    <property type="protein sequence ID" value="maker-uti_cns_0002589-snap-gene-0.6-mRNA-1"/>
    <property type="gene ID" value="maker-uti_cns_0002589-snap-gene-0.6"/>
</dbReference>
<dbReference type="Proteomes" id="UP000095280">
    <property type="component" value="Unplaced"/>
</dbReference>
<keyword evidence="13" id="KW-0328">Glycosyltransferase</keyword>
<keyword evidence="5 13" id="KW-0430">Lectin</keyword>
<evidence type="ECO:0000256" key="7">
    <source>
        <dbReference type="ARBA" id="ARBA00022989"/>
    </source>
</evidence>
<dbReference type="CDD" id="cd23434">
    <property type="entry name" value="beta-trefoil_Ricin_GALNT2"/>
    <property type="match status" value="1"/>
</dbReference>
<dbReference type="EC" id="2.4.1.-" evidence="13"/>
<reference evidence="15" key="1">
    <citation type="submission" date="2016-11" db="UniProtKB">
        <authorList>
            <consortium name="WormBaseParasite"/>
        </authorList>
    </citation>
    <scope>IDENTIFICATION</scope>
</reference>
<evidence type="ECO:0000256" key="4">
    <source>
        <dbReference type="ARBA" id="ARBA00022692"/>
    </source>
</evidence>
<comment type="subcellular location">
    <subcellularLocation>
        <location evidence="2 13">Golgi apparatus membrane</location>
        <topology evidence="2 13">Single-pass type II membrane protein</topology>
    </subcellularLocation>
</comment>
<evidence type="ECO:0000256" key="8">
    <source>
        <dbReference type="ARBA" id="ARBA00023034"/>
    </source>
</evidence>
<evidence type="ECO:0000256" key="6">
    <source>
        <dbReference type="ARBA" id="ARBA00022968"/>
    </source>
</evidence>
<dbReference type="SMART" id="SM00458">
    <property type="entry name" value="RICIN"/>
    <property type="match status" value="1"/>
</dbReference>
<evidence type="ECO:0000256" key="13">
    <source>
        <dbReference type="RuleBase" id="RU361242"/>
    </source>
</evidence>
<accession>A0A1I8GPQ9</accession>
<keyword evidence="7 13" id="KW-1133">Transmembrane helix</keyword>
<evidence type="ECO:0000313" key="14">
    <source>
        <dbReference type="Proteomes" id="UP000095280"/>
    </source>
</evidence>
<dbReference type="PANTHER" id="PTHR11675:SF119">
    <property type="entry name" value="POLYPEPTIDE N-ACETYLGALACTOSAMINYLTRANSFERASE 2"/>
    <property type="match status" value="1"/>
</dbReference>
<dbReference type="FunFam" id="3.90.550.10:FF:000053">
    <property type="entry name" value="Polypeptide N-acetylgalactosaminyltransferase"/>
    <property type="match status" value="1"/>
</dbReference>
<comment type="cofactor">
    <cofactor evidence="1 13">
        <name>Mn(2+)</name>
        <dbReference type="ChEBI" id="CHEBI:29035"/>
    </cofactor>
</comment>
<dbReference type="InterPro" id="IPR045885">
    <property type="entry name" value="GalNAc-T"/>
</dbReference>